<dbReference type="Proteomes" id="UP000712007">
    <property type="component" value="Unassembled WGS sequence"/>
</dbReference>
<evidence type="ECO:0000313" key="2">
    <source>
        <dbReference type="Proteomes" id="UP000712007"/>
    </source>
</evidence>
<reference evidence="1" key="1">
    <citation type="submission" date="2020-10" db="EMBL/GenBank/DDBJ databases">
        <authorList>
            <person name="Gilroy R."/>
        </authorList>
    </citation>
    <scope>NUCLEOTIDE SEQUENCE</scope>
    <source>
        <strain evidence="1">3924</strain>
    </source>
</reference>
<evidence type="ECO:0000313" key="1">
    <source>
        <dbReference type="EMBL" id="MBO8439215.1"/>
    </source>
</evidence>
<evidence type="ECO:0008006" key="3">
    <source>
        <dbReference type="Google" id="ProtNLM"/>
    </source>
</evidence>
<dbReference type="EMBL" id="JADIMV010000020">
    <property type="protein sequence ID" value="MBO8439215.1"/>
    <property type="molecule type" value="Genomic_DNA"/>
</dbReference>
<gene>
    <name evidence="1" type="ORF">IAC51_01030</name>
</gene>
<dbReference type="AlphaFoldDB" id="A0A940IDY7"/>
<organism evidence="1 2">
    <name type="scientific">Candidatus Aphodosoma intestinipullorum</name>
    <dbReference type="NCBI Taxonomy" id="2840674"/>
    <lineage>
        <taxon>Bacteria</taxon>
        <taxon>Pseudomonadati</taxon>
        <taxon>Bacteroidota</taxon>
        <taxon>Bacteroidia</taxon>
        <taxon>Bacteroidales</taxon>
        <taxon>Candidatus Aphodosoma</taxon>
    </lineage>
</organism>
<accession>A0A940IDY7</accession>
<sequence>MDAKLQELTDKIYTEGVEKGKKEAAAIIAKAEADGDKMVKGAKMTADALIADAERRSAKIEENTKAELKLFAQQAVNALKTEVTDLICDKLVRESVKAATADKAFMQKIIADFTAEWAKEGRVEINAKNAKELEEYFAANAKALLDKGVKINEVKGIKSEFEIIPAEGGYKVTFGEEEFVEYFKEFLRPKLVEMLF</sequence>
<protein>
    <recommendedName>
        <fullName evidence="3">V-type ATP synthase subunit E</fullName>
    </recommendedName>
</protein>
<comment type="caution">
    <text evidence="1">The sequence shown here is derived from an EMBL/GenBank/DDBJ whole genome shotgun (WGS) entry which is preliminary data.</text>
</comment>
<proteinExistence type="predicted"/>
<name>A0A940IDY7_9BACT</name>
<reference evidence="1" key="2">
    <citation type="journal article" date="2021" name="PeerJ">
        <title>Extensive microbial diversity within the chicken gut microbiome revealed by metagenomics and culture.</title>
        <authorList>
            <person name="Gilroy R."/>
            <person name="Ravi A."/>
            <person name="Getino M."/>
            <person name="Pursley I."/>
            <person name="Horton D.L."/>
            <person name="Alikhan N.F."/>
            <person name="Baker D."/>
            <person name="Gharbi K."/>
            <person name="Hall N."/>
            <person name="Watson M."/>
            <person name="Adriaenssens E.M."/>
            <person name="Foster-Nyarko E."/>
            <person name="Jarju S."/>
            <person name="Secka A."/>
            <person name="Antonio M."/>
            <person name="Oren A."/>
            <person name="Chaudhuri R.R."/>
            <person name="La Ragione R."/>
            <person name="Hildebrand F."/>
            <person name="Pallen M.J."/>
        </authorList>
    </citation>
    <scope>NUCLEOTIDE SEQUENCE</scope>
    <source>
        <strain evidence="1">3924</strain>
    </source>
</reference>